<keyword evidence="1" id="KW-0812">Transmembrane</keyword>
<organism evidence="2 3">
    <name type="scientific">Araneus ventricosus</name>
    <name type="common">Orbweaver spider</name>
    <name type="synonym">Epeira ventricosa</name>
    <dbReference type="NCBI Taxonomy" id="182803"/>
    <lineage>
        <taxon>Eukaryota</taxon>
        <taxon>Metazoa</taxon>
        <taxon>Ecdysozoa</taxon>
        <taxon>Arthropoda</taxon>
        <taxon>Chelicerata</taxon>
        <taxon>Arachnida</taxon>
        <taxon>Araneae</taxon>
        <taxon>Araneomorphae</taxon>
        <taxon>Entelegynae</taxon>
        <taxon>Araneoidea</taxon>
        <taxon>Araneidae</taxon>
        <taxon>Araneus</taxon>
    </lineage>
</organism>
<keyword evidence="3" id="KW-1185">Reference proteome</keyword>
<sequence>MTENTPLLKQKCDVPRYNAASKTNGEVEGKEEEAPACQLLLIIILLGWPLSLLIMGLKFMSQCPMNSFLPNAMVEIGLLGITALLLRLVLASIEKWYWFPMQTVISSLWNALKFLEFVFLLVLIIQLWFFFGDSPSFDSKDPNFCNETFYSFMFWMKRISTALAVVWLAAYFVKAVFWVMRIRYHYMPLFE</sequence>
<feature type="transmembrane region" description="Helical" evidence="1">
    <location>
        <begin position="72"/>
        <end position="90"/>
    </location>
</feature>
<feature type="transmembrane region" description="Helical" evidence="1">
    <location>
        <begin position="159"/>
        <end position="180"/>
    </location>
</feature>
<proteinExistence type="predicted"/>
<comment type="caution">
    <text evidence="2">The sequence shown here is derived from an EMBL/GenBank/DDBJ whole genome shotgun (WGS) entry which is preliminary data.</text>
</comment>
<accession>A0A4Y2FN78</accession>
<gene>
    <name evidence="2" type="ORF">AVEN_142917_1</name>
</gene>
<reference evidence="2 3" key="1">
    <citation type="journal article" date="2019" name="Sci. Rep.">
        <title>Orb-weaving spider Araneus ventricosus genome elucidates the spidroin gene catalogue.</title>
        <authorList>
            <person name="Kono N."/>
            <person name="Nakamura H."/>
            <person name="Ohtoshi R."/>
            <person name="Moran D.A.P."/>
            <person name="Shinohara A."/>
            <person name="Yoshida Y."/>
            <person name="Fujiwara M."/>
            <person name="Mori M."/>
            <person name="Tomita M."/>
            <person name="Arakawa K."/>
        </authorList>
    </citation>
    <scope>NUCLEOTIDE SEQUENCE [LARGE SCALE GENOMIC DNA]</scope>
</reference>
<dbReference type="OrthoDB" id="10580689at2759"/>
<dbReference type="EMBL" id="BGPR01000979">
    <property type="protein sequence ID" value="GBM41945.1"/>
    <property type="molecule type" value="Genomic_DNA"/>
</dbReference>
<feature type="transmembrane region" description="Helical" evidence="1">
    <location>
        <begin position="111"/>
        <end position="131"/>
    </location>
</feature>
<evidence type="ECO:0000313" key="3">
    <source>
        <dbReference type="Proteomes" id="UP000499080"/>
    </source>
</evidence>
<feature type="transmembrane region" description="Helical" evidence="1">
    <location>
        <begin position="39"/>
        <end position="60"/>
    </location>
</feature>
<keyword evidence="1" id="KW-0472">Membrane</keyword>
<evidence type="ECO:0000313" key="2">
    <source>
        <dbReference type="EMBL" id="GBM41945.1"/>
    </source>
</evidence>
<evidence type="ECO:0000256" key="1">
    <source>
        <dbReference type="SAM" id="Phobius"/>
    </source>
</evidence>
<protein>
    <submittedName>
        <fullName evidence="2">Uncharacterized protein</fullName>
    </submittedName>
</protein>
<dbReference type="Proteomes" id="UP000499080">
    <property type="component" value="Unassembled WGS sequence"/>
</dbReference>
<name>A0A4Y2FN78_ARAVE</name>
<keyword evidence="1" id="KW-1133">Transmembrane helix</keyword>
<dbReference type="AlphaFoldDB" id="A0A4Y2FN78"/>